<keyword evidence="4" id="KW-0813">Transport</keyword>
<dbReference type="PANTHER" id="PTHR13269">
    <property type="entry name" value="NUCLEOPORIN NDC1"/>
    <property type="match status" value="1"/>
</dbReference>
<dbReference type="InterPro" id="IPR019049">
    <property type="entry name" value="Nucleoporin_prot_Ndc1/Nup"/>
</dbReference>
<feature type="transmembrane region" description="Helical" evidence="13">
    <location>
        <begin position="177"/>
        <end position="197"/>
    </location>
</feature>
<evidence type="ECO:0000256" key="10">
    <source>
        <dbReference type="ARBA" id="ARBA00023132"/>
    </source>
</evidence>
<comment type="subcellular location">
    <subcellularLocation>
        <location evidence="1">Nucleus membrane</location>
        <topology evidence="1">Multi-pass membrane protein</topology>
    </subcellularLocation>
    <subcellularLocation>
        <location evidence="2">Nucleus</location>
        <location evidence="2">Nuclear pore complex</location>
    </subcellularLocation>
</comment>
<keyword evidence="7" id="KW-0653">Protein transport</keyword>
<evidence type="ECO:0000256" key="11">
    <source>
        <dbReference type="ARBA" id="ARBA00023136"/>
    </source>
</evidence>
<keyword evidence="11 13" id="KW-0472">Membrane</keyword>
<evidence type="ECO:0000256" key="2">
    <source>
        <dbReference type="ARBA" id="ARBA00004567"/>
    </source>
</evidence>
<comment type="similarity">
    <text evidence="3">Belongs to the NDC1 family.</text>
</comment>
<evidence type="ECO:0000256" key="3">
    <source>
        <dbReference type="ARBA" id="ARBA00005760"/>
    </source>
</evidence>
<gene>
    <name evidence="14" type="ORF">F8M41_026491</name>
</gene>
<dbReference type="GO" id="GO:0015031">
    <property type="term" value="P:protein transport"/>
    <property type="evidence" value="ECO:0007669"/>
    <property type="project" value="UniProtKB-KW"/>
</dbReference>
<evidence type="ECO:0000256" key="6">
    <source>
        <dbReference type="ARBA" id="ARBA00022816"/>
    </source>
</evidence>
<organism evidence="14 15">
    <name type="scientific">Gigaspora margarita</name>
    <dbReference type="NCBI Taxonomy" id="4874"/>
    <lineage>
        <taxon>Eukaryota</taxon>
        <taxon>Fungi</taxon>
        <taxon>Fungi incertae sedis</taxon>
        <taxon>Mucoromycota</taxon>
        <taxon>Glomeromycotina</taxon>
        <taxon>Glomeromycetes</taxon>
        <taxon>Diversisporales</taxon>
        <taxon>Gigasporaceae</taxon>
        <taxon>Gigaspora</taxon>
    </lineage>
</organism>
<evidence type="ECO:0000256" key="12">
    <source>
        <dbReference type="ARBA" id="ARBA00023242"/>
    </source>
</evidence>
<feature type="transmembrane region" description="Helical" evidence="13">
    <location>
        <begin position="24"/>
        <end position="48"/>
    </location>
</feature>
<dbReference type="GO" id="GO:0006999">
    <property type="term" value="P:nuclear pore organization"/>
    <property type="evidence" value="ECO:0007669"/>
    <property type="project" value="TreeGrafter"/>
</dbReference>
<keyword evidence="10" id="KW-0906">Nuclear pore complex</keyword>
<comment type="caution">
    <text evidence="14">The sequence shown here is derived from an EMBL/GenBank/DDBJ whole genome shotgun (WGS) entry which is preliminary data.</text>
</comment>
<evidence type="ECO:0000313" key="15">
    <source>
        <dbReference type="Proteomes" id="UP000439903"/>
    </source>
</evidence>
<evidence type="ECO:0000256" key="1">
    <source>
        <dbReference type="ARBA" id="ARBA00004232"/>
    </source>
</evidence>
<dbReference type="AlphaFoldDB" id="A0A8H4ESY0"/>
<evidence type="ECO:0000256" key="7">
    <source>
        <dbReference type="ARBA" id="ARBA00022927"/>
    </source>
</evidence>
<feature type="transmembrane region" description="Helical" evidence="13">
    <location>
        <begin position="68"/>
        <end position="85"/>
    </location>
</feature>
<dbReference type="GO" id="GO:0070762">
    <property type="term" value="C:nuclear pore transmembrane ring"/>
    <property type="evidence" value="ECO:0007669"/>
    <property type="project" value="TreeGrafter"/>
</dbReference>
<keyword evidence="8 13" id="KW-1133">Transmembrane helix</keyword>
<sequence>MSAIPGFIYGFACGSTELSKIQKIYLLVTASCVYAIVAIFHIGCSLFQSRVDSCSQDTSTVRSFIDTTYSFVKIYVVGLLPIIATRKILIQESVRINTAPSLAEELKILFGKKRGYIVPLIYIISAVSIGSTFFDIISNDRGKKRTMLLYPGDKDFWCPIHRKDNCKSLLPTINEYYLIELIYNIILGIVCGFDFLIYKRYELIFHIVEPKNMLALHREFLALWNRKKHILVWNVVLTAVQFGVYFWIAKLFLWNTFYEWLPNLIPLNNTSIYYWMRASWFDIQLFNRTIFCGIFIIMFWSTIHLLFDHFFTRVLSTIGVFMDPHAILIDGLHANQQPYYQQIAFLELWHISKFDHDRRVAIYADFNRKQPFNCALHNNPTSAWTEISRTCMDFILGLANSAQSELKTQHRRKLEMKNKHDLFKKLTESAKKQKQLVKVGQRNLDVGVTADTLTKDREYWDMKLLEWFHPVGGNQRPFVRKLYCLMIAPLFKRSIERRTKNVFKDLHITVYAIQALTTLMVRSLHEDAHGIVQNDISRVFESMLDCLMSLERYAKEPPLDDWDIGDPFTDTPYKVLADPFIVINVIKDSLFDLSAAFMPHMDYVKLTSVHYDRLDKLMNERR</sequence>
<accession>A0A8H4ESY0</accession>
<evidence type="ECO:0000256" key="9">
    <source>
        <dbReference type="ARBA" id="ARBA00023010"/>
    </source>
</evidence>
<proteinExistence type="inferred from homology"/>
<keyword evidence="15" id="KW-1185">Reference proteome</keyword>
<evidence type="ECO:0000256" key="13">
    <source>
        <dbReference type="SAM" id="Phobius"/>
    </source>
</evidence>
<protein>
    <submittedName>
        <fullName evidence="14">Nucleoporin protein Ndc1-Nup</fullName>
    </submittedName>
</protein>
<dbReference type="OrthoDB" id="67850at2759"/>
<dbReference type="GO" id="GO:0005816">
    <property type="term" value="C:spindle pole body"/>
    <property type="evidence" value="ECO:0007669"/>
    <property type="project" value="TreeGrafter"/>
</dbReference>
<dbReference type="PANTHER" id="PTHR13269:SF6">
    <property type="entry name" value="NUCLEOPORIN NDC1"/>
    <property type="match status" value="1"/>
</dbReference>
<dbReference type="Pfam" id="PF09531">
    <property type="entry name" value="Ndc1_Nup"/>
    <property type="match status" value="1"/>
</dbReference>
<dbReference type="GO" id="GO:0051028">
    <property type="term" value="P:mRNA transport"/>
    <property type="evidence" value="ECO:0007669"/>
    <property type="project" value="UniProtKB-KW"/>
</dbReference>
<keyword evidence="12" id="KW-0539">Nucleus</keyword>
<evidence type="ECO:0000256" key="8">
    <source>
        <dbReference type="ARBA" id="ARBA00022989"/>
    </source>
</evidence>
<dbReference type="GO" id="GO:0030674">
    <property type="term" value="F:protein-macromolecule adaptor activity"/>
    <property type="evidence" value="ECO:0007669"/>
    <property type="project" value="TreeGrafter"/>
</dbReference>
<feature type="transmembrane region" description="Helical" evidence="13">
    <location>
        <begin position="230"/>
        <end position="248"/>
    </location>
</feature>
<name>A0A8H4ESY0_GIGMA</name>
<evidence type="ECO:0000256" key="5">
    <source>
        <dbReference type="ARBA" id="ARBA00022692"/>
    </source>
</evidence>
<dbReference type="EMBL" id="WTPW01000100">
    <property type="protein sequence ID" value="KAF0548112.1"/>
    <property type="molecule type" value="Genomic_DNA"/>
</dbReference>
<dbReference type="GO" id="GO:0031965">
    <property type="term" value="C:nuclear membrane"/>
    <property type="evidence" value="ECO:0007669"/>
    <property type="project" value="UniProtKB-SubCell"/>
</dbReference>
<evidence type="ECO:0000256" key="4">
    <source>
        <dbReference type="ARBA" id="ARBA00022448"/>
    </source>
</evidence>
<evidence type="ECO:0000313" key="14">
    <source>
        <dbReference type="EMBL" id="KAF0548112.1"/>
    </source>
</evidence>
<feature type="transmembrane region" description="Helical" evidence="13">
    <location>
        <begin position="116"/>
        <end position="137"/>
    </location>
</feature>
<keyword evidence="9" id="KW-0811">Translocation</keyword>
<keyword evidence="6" id="KW-0509">mRNA transport</keyword>
<keyword evidence="5 13" id="KW-0812">Transmembrane</keyword>
<feature type="transmembrane region" description="Helical" evidence="13">
    <location>
        <begin position="288"/>
        <end position="307"/>
    </location>
</feature>
<reference evidence="14 15" key="1">
    <citation type="journal article" date="2019" name="Environ. Microbiol.">
        <title>At the nexus of three kingdoms: the genome of the mycorrhizal fungus Gigaspora margarita provides insights into plant, endobacterial and fungal interactions.</title>
        <authorList>
            <person name="Venice F."/>
            <person name="Ghignone S."/>
            <person name="Salvioli di Fossalunga A."/>
            <person name="Amselem J."/>
            <person name="Novero M."/>
            <person name="Xianan X."/>
            <person name="Sedzielewska Toro K."/>
            <person name="Morin E."/>
            <person name="Lipzen A."/>
            <person name="Grigoriev I.V."/>
            <person name="Henrissat B."/>
            <person name="Martin F.M."/>
            <person name="Bonfante P."/>
        </authorList>
    </citation>
    <scope>NUCLEOTIDE SEQUENCE [LARGE SCALE GENOMIC DNA]</scope>
    <source>
        <strain evidence="14 15">BEG34</strain>
    </source>
</reference>
<dbReference type="Proteomes" id="UP000439903">
    <property type="component" value="Unassembled WGS sequence"/>
</dbReference>